<dbReference type="GeneID" id="303673488"/>
<sequence length="103" mass="12378">MNLLCPEDISFKFIKSLAMTDEHMSAMRDDKYGIDCEQYTKKKNDFEFGKPKTYYFMDGSEKEYTDLQKLCDDWNEIKNFDDPDYEIKWVKLIQKKETINSSK</sequence>
<reference evidence="1 3" key="1">
    <citation type="submission" date="2017-01" db="EMBL/GenBank/DDBJ databases">
        <authorList>
            <person name="Varghese N."/>
            <person name="Submissions S."/>
        </authorList>
    </citation>
    <scope>NUCLEOTIDE SEQUENCE [LARGE SCALE GENOMIC DNA]</scope>
    <source>
        <strain evidence="1 3">ATCC 27950</strain>
    </source>
</reference>
<dbReference type="EMBL" id="FTMF01000015">
    <property type="protein sequence ID" value="SIR24346.1"/>
    <property type="molecule type" value="Genomic_DNA"/>
</dbReference>
<organism evidence="2 4">
    <name type="scientific">Chryseobacterium indoltheticum</name>
    <dbReference type="NCBI Taxonomy" id="254"/>
    <lineage>
        <taxon>Bacteria</taxon>
        <taxon>Pseudomonadati</taxon>
        <taxon>Bacteroidota</taxon>
        <taxon>Flavobacteriia</taxon>
        <taxon>Flavobacteriales</taxon>
        <taxon>Weeksellaceae</taxon>
        <taxon>Chryseobacterium group</taxon>
        <taxon>Chryseobacterium</taxon>
    </lineage>
</organism>
<dbReference type="RefSeq" id="WP_076562350.1">
    <property type="nucleotide sequence ID" value="NZ_CP033929.1"/>
</dbReference>
<dbReference type="Proteomes" id="UP000255231">
    <property type="component" value="Unassembled WGS sequence"/>
</dbReference>
<proteinExistence type="predicted"/>
<dbReference type="KEGG" id="cil:EG358_07240"/>
<name>A0A381FAB0_9FLAO</name>
<keyword evidence="3" id="KW-1185">Reference proteome</keyword>
<dbReference type="OrthoDB" id="1453372at2"/>
<evidence type="ECO:0000313" key="4">
    <source>
        <dbReference type="Proteomes" id="UP000255231"/>
    </source>
</evidence>
<dbReference type="Proteomes" id="UP000185725">
    <property type="component" value="Unassembled WGS sequence"/>
</dbReference>
<evidence type="ECO:0000313" key="1">
    <source>
        <dbReference type="EMBL" id="SIR24346.1"/>
    </source>
</evidence>
<reference evidence="2 4" key="2">
    <citation type="submission" date="2018-06" db="EMBL/GenBank/DDBJ databases">
        <authorList>
            <consortium name="Pathogen Informatics"/>
            <person name="Doyle S."/>
        </authorList>
    </citation>
    <scope>NUCLEOTIDE SEQUENCE [LARGE SCALE GENOMIC DNA]</scope>
    <source>
        <strain evidence="2 4">NCTC13560</strain>
    </source>
</reference>
<accession>A0A381FAB0</accession>
<gene>
    <name evidence="2" type="ORF">NCTC13560_02056</name>
    <name evidence="1" type="ORF">SAMN05421682_11595</name>
</gene>
<dbReference type="AlphaFoldDB" id="A0A381FAB0"/>
<evidence type="ECO:0000313" key="2">
    <source>
        <dbReference type="EMBL" id="SUX43506.1"/>
    </source>
</evidence>
<dbReference type="EMBL" id="UFVS01000001">
    <property type="protein sequence ID" value="SUX43506.1"/>
    <property type="molecule type" value="Genomic_DNA"/>
</dbReference>
<evidence type="ECO:0000313" key="3">
    <source>
        <dbReference type="Proteomes" id="UP000185725"/>
    </source>
</evidence>
<protein>
    <submittedName>
        <fullName evidence="2">Uncharacterized protein</fullName>
    </submittedName>
</protein>